<dbReference type="SUPFAM" id="SSF81891">
    <property type="entry name" value="Poly A polymerase C-terminal region-like"/>
    <property type="match status" value="1"/>
</dbReference>
<evidence type="ECO:0000256" key="9">
    <source>
        <dbReference type="RuleBase" id="RU003953"/>
    </source>
</evidence>
<evidence type="ECO:0000256" key="6">
    <source>
        <dbReference type="ARBA" id="ARBA00022723"/>
    </source>
</evidence>
<accession>A0AA85KGI5</accession>
<name>A0AA85KGI5_TRIRE</name>
<comment type="similarity">
    <text evidence="2 9">Belongs to the tRNA nucleotidyltransferase/poly(A) polymerase family.</text>
</comment>
<protein>
    <submittedName>
        <fullName evidence="13 14">CCA tRNA nucleotidyltransferase 1, mitochondrial</fullName>
    </submittedName>
</protein>
<evidence type="ECO:0000256" key="8">
    <source>
        <dbReference type="ARBA" id="ARBA00022842"/>
    </source>
</evidence>
<dbReference type="InterPro" id="IPR032828">
    <property type="entry name" value="PolyA_RNA-bd"/>
</dbReference>
<evidence type="ECO:0000259" key="10">
    <source>
        <dbReference type="Pfam" id="PF01743"/>
    </source>
</evidence>
<dbReference type="PANTHER" id="PTHR46173:SF1">
    <property type="entry name" value="CCA TRNA NUCLEOTIDYLTRANSFERASE 1, MITOCHONDRIAL"/>
    <property type="match status" value="1"/>
</dbReference>
<keyword evidence="8" id="KW-0460">Magnesium</keyword>
<evidence type="ECO:0000313" key="14">
    <source>
        <dbReference type="WBParaSite" id="TREG1_84290.3"/>
    </source>
</evidence>
<dbReference type="InterPro" id="IPR002646">
    <property type="entry name" value="PolA_pol_head_dom"/>
</dbReference>
<dbReference type="Proteomes" id="UP000050795">
    <property type="component" value="Unassembled WGS sequence"/>
</dbReference>
<dbReference type="GO" id="GO:1990180">
    <property type="term" value="P:mitochondrial tRNA 3'-end processing"/>
    <property type="evidence" value="ECO:0007669"/>
    <property type="project" value="TreeGrafter"/>
</dbReference>
<dbReference type="Pfam" id="PF12627">
    <property type="entry name" value="PolyA_pol_RNAbd"/>
    <property type="match status" value="1"/>
</dbReference>
<dbReference type="WBParaSite" id="TREG1_84290.2">
    <property type="protein sequence ID" value="TREG1_84290.2"/>
    <property type="gene ID" value="TREG1_84290"/>
</dbReference>
<keyword evidence="5" id="KW-0548">Nucleotidyltransferase</keyword>
<feature type="domain" description="tRNA nucleotidyltransferase/poly(A) polymerase RNA and SrmB- binding" evidence="11">
    <location>
        <begin position="250"/>
        <end position="301"/>
    </location>
</feature>
<dbReference type="GO" id="GO:0005739">
    <property type="term" value="C:mitochondrion"/>
    <property type="evidence" value="ECO:0007669"/>
    <property type="project" value="TreeGrafter"/>
</dbReference>
<evidence type="ECO:0000256" key="2">
    <source>
        <dbReference type="ARBA" id="ARBA00007265"/>
    </source>
</evidence>
<dbReference type="PANTHER" id="PTHR46173">
    <property type="entry name" value="CCA TRNA NUCLEOTIDYLTRANSFERASE 1, MITOCHONDRIAL"/>
    <property type="match status" value="1"/>
</dbReference>
<evidence type="ECO:0000313" key="13">
    <source>
        <dbReference type="WBParaSite" id="TREG1_84290.2"/>
    </source>
</evidence>
<proteinExistence type="inferred from homology"/>
<dbReference type="GO" id="GO:0001680">
    <property type="term" value="P:tRNA 3'-terminal CCA addition"/>
    <property type="evidence" value="ECO:0007669"/>
    <property type="project" value="TreeGrafter"/>
</dbReference>
<dbReference type="InterPro" id="IPR043519">
    <property type="entry name" value="NT_sf"/>
</dbReference>
<evidence type="ECO:0000313" key="12">
    <source>
        <dbReference type="Proteomes" id="UP000050795"/>
    </source>
</evidence>
<evidence type="ECO:0000256" key="4">
    <source>
        <dbReference type="ARBA" id="ARBA00022694"/>
    </source>
</evidence>
<dbReference type="GO" id="GO:0000049">
    <property type="term" value="F:tRNA binding"/>
    <property type="evidence" value="ECO:0007669"/>
    <property type="project" value="TreeGrafter"/>
</dbReference>
<keyword evidence="4" id="KW-0819">tRNA processing</keyword>
<sequence>MFRLVRSSTFIKRIFINTVVLSKMESSHTPITIDLTSFPELYTEENIALHGIFKKYGFDIRIAGGAVRDILLGVSPHDIDFATDATPTQMCEMFTNEGIRMLNKNGESHGTVTARINDKENFEITTLRIDVVTDGRHSKVSFTNDWKLDAGRRDLTVNSMFLSVDVHGLTDQTNEAASDISQKENGLINKSQKVLGYLWDYFDGRDDLRNRRIRFVGDPDARIKEDYLRILRYFRFHGRLATEDTYDRHDEDILKVIALNADGLAIISGERCLSELKRILLYPSTPFLLRRMADAGLFVHLGLPEKPNFEELNKIWSKGILSTLPNPVTCLAALVSSPDEAEILEQRLHLSNIELIILLYILKKRDHCASLSDEEEVKFHEKEYVLSQDPSKLKIAITEMLKYLVRDKALIDKWISWQPPKFPVNTTVLINQWGLRDKLIRPVLFKLREQWCESDYQLTADELLNDNNKQLVMNLLNNHLINTPEKLTGRAKKSKR</sequence>
<dbReference type="GO" id="GO:0000166">
    <property type="term" value="F:nucleotide binding"/>
    <property type="evidence" value="ECO:0007669"/>
    <property type="project" value="UniProtKB-KW"/>
</dbReference>
<organism evidence="12 14">
    <name type="scientific">Trichobilharzia regenti</name>
    <name type="common">Nasal bird schistosome</name>
    <dbReference type="NCBI Taxonomy" id="157069"/>
    <lineage>
        <taxon>Eukaryota</taxon>
        <taxon>Metazoa</taxon>
        <taxon>Spiralia</taxon>
        <taxon>Lophotrochozoa</taxon>
        <taxon>Platyhelminthes</taxon>
        <taxon>Trematoda</taxon>
        <taxon>Digenea</taxon>
        <taxon>Strigeidida</taxon>
        <taxon>Schistosomatoidea</taxon>
        <taxon>Schistosomatidae</taxon>
        <taxon>Trichobilharzia</taxon>
    </lineage>
</organism>
<keyword evidence="6" id="KW-0479">Metal-binding</keyword>
<keyword evidence="7" id="KW-0547">Nucleotide-binding</keyword>
<dbReference type="GO" id="GO:0046872">
    <property type="term" value="F:metal ion binding"/>
    <property type="evidence" value="ECO:0007669"/>
    <property type="project" value="UniProtKB-KW"/>
</dbReference>
<reference evidence="13 14" key="2">
    <citation type="submission" date="2023-11" db="UniProtKB">
        <authorList>
            <consortium name="WormBaseParasite"/>
        </authorList>
    </citation>
    <scope>IDENTIFICATION</scope>
</reference>
<keyword evidence="3 9" id="KW-0808">Transferase</keyword>
<dbReference type="SUPFAM" id="SSF81301">
    <property type="entry name" value="Nucleotidyltransferase"/>
    <property type="match status" value="1"/>
</dbReference>
<evidence type="ECO:0000256" key="5">
    <source>
        <dbReference type="ARBA" id="ARBA00022695"/>
    </source>
</evidence>
<dbReference type="WBParaSite" id="TREG1_84290.3">
    <property type="protein sequence ID" value="TREG1_84290.3"/>
    <property type="gene ID" value="TREG1_84290"/>
</dbReference>
<dbReference type="Gene3D" id="3.30.460.10">
    <property type="entry name" value="Beta Polymerase, domain 2"/>
    <property type="match status" value="1"/>
</dbReference>
<dbReference type="AlphaFoldDB" id="A0AA85KGI5"/>
<reference evidence="12" key="1">
    <citation type="submission" date="2022-06" db="EMBL/GenBank/DDBJ databases">
        <authorList>
            <person name="Berger JAMES D."/>
            <person name="Berger JAMES D."/>
        </authorList>
    </citation>
    <scope>NUCLEOTIDE SEQUENCE [LARGE SCALE GENOMIC DNA]</scope>
</reference>
<dbReference type="Gene3D" id="1.10.3090.10">
    <property type="entry name" value="cca-adding enzyme, domain 2"/>
    <property type="match status" value="1"/>
</dbReference>
<comment type="cofactor">
    <cofactor evidence="1">
        <name>Mg(2+)</name>
        <dbReference type="ChEBI" id="CHEBI:18420"/>
    </cofactor>
</comment>
<dbReference type="GO" id="GO:0016779">
    <property type="term" value="F:nucleotidyltransferase activity"/>
    <property type="evidence" value="ECO:0007669"/>
    <property type="project" value="UniProtKB-KW"/>
</dbReference>
<dbReference type="CDD" id="cd05398">
    <property type="entry name" value="NT_ClassII-CCAase"/>
    <property type="match status" value="1"/>
</dbReference>
<feature type="domain" description="Poly A polymerase head" evidence="10">
    <location>
        <begin position="61"/>
        <end position="183"/>
    </location>
</feature>
<evidence type="ECO:0000259" key="11">
    <source>
        <dbReference type="Pfam" id="PF12627"/>
    </source>
</evidence>
<dbReference type="InterPro" id="IPR050264">
    <property type="entry name" value="Bact_CCA-adding_enz_type3_sf"/>
</dbReference>
<dbReference type="Pfam" id="PF01743">
    <property type="entry name" value="PolyA_pol"/>
    <property type="match status" value="1"/>
</dbReference>
<evidence type="ECO:0000256" key="1">
    <source>
        <dbReference type="ARBA" id="ARBA00001946"/>
    </source>
</evidence>
<keyword evidence="12" id="KW-1185">Reference proteome</keyword>
<evidence type="ECO:0000256" key="7">
    <source>
        <dbReference type="ARBA" id="ARBA00022741"/>
    </source>
</evidence>
<keyword evidence="9" id="KW-0694">RNA-binding</keyword>
<evidence type="ECO:0000256" key="3">
    <source>
        <dbReference type="ARBA" id="ARBA00022679"/>
    </source>
</evidence>